<dbReference type="EMBL" id="CP138858">
    <property type="protein sequence ID" value="WPJ97111.1"/>
    <property type="molecule type" value="Genomic_DNA"/>
</dbReference>
<proteinExistence type="predicted"/>
<accession>A0ABZ0RNW9</accession>
<gene>
    <name evidence="2" type="ORF">SH580_05245</name>
</gene>
<evidence type="ECO:0008006" key="4">
    <source>
        <dbReference type="Google" id="ProtNLM"/>
    </source>
</evidence>
<dbReference type="Proteomes" id="UP001324993">
    <property type="component" value="Chromosome"/>
</dbReference>
<reference evidence="2 3" key="1">
    <citation type="submission" date="2023-11" db="EMBL/GenBank/DDBJ databases">
        <title>Coraliomargarita sp. nov., isolated from marine algae.</title>
        <authorList>
            <person name="Lee J.K."/>
            <person name="Baek J.H."/>
            <person name="Kim J.M."/>
            <person name="Choi D.G."/>
            <person name="Jeon C.O."/>
        </authorList>
    </citation>
    <scope>NUCLEOTIDE SEQUENCE [LARGE SCALE GENOMIC DNA]</scope>
    <source>
        <strain evidence="2 3">J2-16</strain>
    </source>
</reference>
<sequence length="1130" mass="124692">MKRICSLLTVMLAALCSLVWSPVLAEVNVPELKVIPELQITDDGELHIDGLRMSAGYIDTGWKFQGQGSRLVEVASGFPRKADTTWMWQAQLPTTEAGAVKLEQSLRPISGHSFILNYRLTGESVPVNESALRLLLPLQTLAGNSLQVDGERVDLPKTFSQARLFEVDAAKHRLCIPAAAGELVISGHFSLLVQDLREWGNDAYFQVRLKMSPNAPILLDEQLGLQLDYRPYASQPLSLREVVNRDFSDAVAGDGQGGWTDQGPDLDLSELQAGVLQSGPLQFEVIDPAANENRAALVLGSREDVSRRDRARVEVDGSPEFRNLYLLHGSAWLPARGKSVGDLVVNYTDGSESRFAVVSGQDIGNWWKPTTQPNAVIGWNGETAEAAVGLYVSRFPLEAKAVESVTLENEANTLWMIVGLTASAQDIPLIDREVPLTVRPGKDWAPYKHSLEIEPGGVFDYSFLLDAPAGKHGALIATPEGGLAFEQTPEKRERFWGPNLTFGANFMSHAEADRLAKRLAMSGYNTVRLHHFDREMQVPGGKSYEMNPKRLDQLFYLFAALKRNGIYMNIDLYSVRSFDAEELASFGMESLDKTMIKGLLPICEPIFDAWARYAQALLTTENPYTGMTLAEDPALIGICPVNEDSLPRLLIVRSNGVGEKLIARYEEAFQAWRAQAGQPSRKPFYESAAAREKAFNAFVLTAYEQSNARIISFLREMGVKALITGSNHQVLQALTPVRESYDYVDMHRYWDHPSFPKKAWSFPYLFDQKQATAQAAPVPREMMPARVIDKPFTVTEFNFIRPNQYRAEGGVLMPAYASLQGWDALYNFQYAKDRKTALEGSVENYFALAADPIGLIADRVSALLFQREDIATAQKQIAFAVAPDAIHNELMQPFPEDFETLGLVTGIGSLYGEAQSVREQYPHLAAILVDAEARGDGKKGIYPADASVVETLERDGVLPAGAISDQGRRFRSDTGEIVMDTQAGTVSVVTPRSELFVLNDSQQAAGEIVQVHGSTGFSTLSLVSIDGAPLVESSRMLLTHLTDALPEGMRFGHQDRKLLLGWGSGPHLVKRGSAEITLRLPEDADWQIWAVDATGKRVREYPSRQDADGLHLTLSTVSDAGVQLAYEIVR</sequence>
<dbReference type="Gene3D" id="3.20.20.80">
    <property type="entry name" value="Glycosidases"/>
    <property type="match status" value="1"/>
</dbReference>
<organism evidence="2 3">
    <name type="scientific">Coraliomargarita algicola</name>
    <dbReference type="NCBI Taxonomy" id="3092156"/>
    <lineage>
        <taxon>Bacteria</taxon>
        <taxon>Pseudomonadati</taxon>
        <taxon>Verrucomicrobiota</taxon>
        <taxon>Opitutia</taxon>
        <taxon>Puniceicoccales</taxon>
        <taxon>Coraliomargaritaceae</taxon>
        <taxon>Coraliomargarita</taxon>
    </lineage>
</organism>
<keyword evidence="3" id="KW-1185">Reference proteome</keyword>
<feature type="signal peptide" evidence="1">
    <location>
        <begin position="1"/>
        <end position="25"/>
    </location>
</feature>
<protein>
    <recommendedName>
        <fullName evidence="4">Glycoside hydrolase family 5 domain-containing protein</fullName>
    </recommendedName>
</protein>
<evidence type="ECO:0000313" key="2">
    <source>
        <dbReference type="EMBL" id="WPJ97111.1"/>
    </source>
</evidence>
<feature type="chain" id="PRO_5045977281" description="Glycoside hydrolase family 5 domain-containing protein" evidence="1">
    <location>
        <begin position="26"/>
        <end position="1130"/>
    </location>
</feature>
<keyword evidence="1" id="KW-0732">Signal</keyword>
<evidence type="ECO:0000313" key="3">
    <source>
        <dbReference type="Proteomes" id="UP001324993"/>
    </source>
</evidence>
<name>A0ABZ0RNW9_9BACT</name>
<evidence type="ECO:0000256" key="1">
    <source>
        <dbReference type="SAM" id="SignalP"/>
    </source>
</evidence>
<dbReference type="InterPro" id="IPR017853">
    <property type="entry name" value="GH"/>
</dbReference>
<dbReference type="RefSeq" id="WP_319833962.1">
    <property type="nucleotide sequence ID" value="NZ_CP138858.1"/>
</dbReference>
<dbReference type="SUPFAM" id="SSF51445">
    <property type="entry name" value="(Trans)glycosidases"/>
    <property type="match status" value="1"/>
</dbReference>